<feature type="region of interest" description="Disordered" evidence="4">
    <location>
        <begin position="1"/>
        <end position="20"/>
    </location>
</feature>
<keyword evidence="7" id="KW-1185">Reference proteome</keyword>
<evidence type="ECO:0000256" key="2">
    <source>
        <dbReference type="ARBA" id="ARBA00022490"/>
    </source>
</evidence>
<evidence type="ECO:0000256" key="1">
    <source>
        <dbReference type="ARBA" id="ARBA00004496"/>
    </source>
</evidence>
<evidence type="ECO:0000256" key="3">
    <source>
        <dbReference type="ARBA" id="ARBA00023054"/>
    </source>
</evidence>
<evidence type="ECO:0000313" key="7">
    <source>
        <dbReference type="Proteomes" id="UP000183832"/>
    </source>
</evidence>
<feature type="compositionally biased region" description="Polar residues" evidence="4">
    <location>
        <begin position="546"/>
        <end position="557"/>
    </location>
</feature>
<feature type="region of interest" description="Disordered" evidence="4">
    <location>
        <begin position="207"/>
        <end position="230"/>
    </location>
</feature>
<dbReference type="OrthoDB" id="10063592at2759"/>
<dbReference type="GO" id="GO:0005737">
    <property type="term" value="C:cytoplasm"/>
    <property type="evidence" value="ECO:0007669"/>
    <property type="project" value="UniProtKB-SubCell"/>
</dbReference>
<keyword evidence="3" id="KW-0175">Coiled coil</keyword>
<protein>
    <submittedName>
        <fullName evidence="6">CLUMA_CG009351, isoform A</fullName>
    </submittedName>
</protein>
<feature type="region of interest" description="Disordered" evidence="4">
    <location>
        <begin position="573"/>
        <end position="600"/>
    </location>
</feature>
<feature type="compositionally biased region" description="Low complexity" evidence="4">
    <location>
        <begin position="496"/>
        <end position="507"/>
    </location>
</feature>
<dbReference type="PANTHER" id="PTHR46079">
    <property type="entry name" value="FERM DOMAIN-CONTAINING PROTEIN 4"/>
    <property type="match status" value="1"/>
</dbReference>
<proteinExistence type="predicted"/>
<reference evidence="6 7" key="1">
    <citation type="submission" date="2015-04" db="EMBL/GenBank/DDBJ databases">
        <authorList>
            <person name="Syromyatnikov M.Y."/>
            <person name="Popov V.N."/>
        </authorList>
    </citation>
    <scope>NUCLEOTIDE SEQUENCE [LARGE SCALE GENOMIC DNA]</scope>
</reference>
<organism evidence="6 7">
    <name type="scientific">Clunio marinus</name>
    <dbReference type="NCBI Taxonomy" id="568069"/>
    <lineage>
        <taxon>Eukaryota</taxon>
        <taxon>Metazoa</taxon>
        <taxon>Ecdysozoa</taxon>
        <taxon>Arthropoda</taxon>
        <taxon>Hexapoda</taxon>
        <taxon>Insecta</taxon>
        <taxon>Pterygota</taxon>
        <taxon>Neoptera</taxon>
        <taxon>Endopterygota</taxon>
        <taxon>Diptera</taxon>
        <taxon>Nematocera</taxon>
        <taxon>Chironomoidea</taxon>
        <taxon>Chironomidae</taxon>
        <taxon>Clunio</taxon>
    </lineage>
</organism>
<feature type="compositionally biased region" description="Polar residues" evidence="4">
    <location>
        <begin position="509"/>
        <end position="518"/>
    </location>
</feature>
<feature type="region of interest" description="Disordered" evidence="4">
    <location>
        <begin position="453"/>
        <end position="557"/>
    </location>
</feature>
<evidence type="ECO:0000256" key="4">
    <source>
        <dbReference type="SAM" id="MobiDB-lite"/>
    </source>
</evidence>
<sequence length="676" mass="77872">MSTSIATTTKMSEDLQSQTSRYQQLQQRKEALEKKLNEKYEQLHQICQKEATLIGNNLDLISTHSGATTSQSTLRKKVGSSFRVPDYQIFNDEEINKLLLQRQMQQQISQASFRIANDPLQSKSIRRTHKQTYDGSQQKISQINESISLIQRHQQSTTRPLSQDDIDLHRCENRFVKNTLAMVGNNPKNLHILNASNLMSERRSSMKSTTSSLGSSNTFIVQPSPSSASSLTSLKTLPNNNINGNMGSPRGRHDTRFDYEFHQQKNESPTPSNFSLQNPQNVNHQIPLCSQSLKNIKINSDNQSISSQDYYNNNMNQHNQYFNTSNSHHQLLSPLSPPSSNRILHQSENKFIHRLHSFHQQYQHEMQQQQQQDDSMRIRQLQKAQTLNNNHHSPNHYTPAHSAGLGGYWTINQNNQRVWISDNKYPLSPPPPTNMSKKSNSLGNFEFMHKHDNEQQHDSVSISSGNSNENKKKEKVWSETSLDVDPPKQLYRPRVDSPTTTSTTVVDHINNNHQVYENMQSSPSSKSIQQQIMSQHFQQQQQQQQNNYPSMTSNGHQFKSIHHSENIYLNPLANANSTNHHHHHPPNIPPKSKLRYSESTRSSISNRDIENNILAHMQHTPPILQVESPKNVTIIQEGSWKPYKEEIKSYEISDFYKYSQKYRQQQSSQQKQNADC</sequence>
<feature type="region of interest" description="Disordered" evidence="4">
    <location>
        <begin position="422"/>
        <end position="441"/>
    </location>
</feature>
<dbReference type="InterPro" id="IPR047176">
    <property type="entry name" value="FRMD4A/B"/>
</dbReference>
<feature type="compositionally biased region" description="Polar residues" evidence="4">
    <location>
        <begin position="1"/>
        <end position="10"/>
    </location>
</feature>
<feature type="compositionally biased region" description="Low complexity" evidence="4">
    <location>
        <begin position="207"/>
        <end position="216"/>
    </location>
</feature>
<dbReference type="Pfam" id="PF11819">
    <property type="entry name" value="CUPID"/>
    <property type="match status" value="1"/>
</dbReference>
<dbReference type="Proteomes" id="UP000183832">
    <property type="component" value="Unassembled WGS sequence"/>
</dbReference>
<dbReference type="AlphaFoldDB" id="A0A1J1IBU0"/>
<keyword evidence="2" id="KW-0963">Cytoplasm</keyword>
<dbReference type="EMBL" id="CVRI01000043">
    <property type="protein sequence ID" value="CRK95905.1"/>
    <property type="molecule type" value="Genomic_DNA"/>
</dbReference>
<dbReference type="PANTHER" id="PTHR46079:SF2">
    <property type="entry name" value="FERM DOMAIN-CONTAINING PROTEIN"/>
    <property type="match status" value="1"/>
</dbReference>
<comment type="subcellular location">
    <subcellularLocation>
        <location evidence="1">Cytoplasm</location>
    </subcellularLocation>
</comment>
<dbReference type="InterPro" id="IPR021774">
    <property type="entry name" value="CUPID"/>
</dbReference>
<gene>
    <name evidence="6" type="ORF">CLUMA_CG009351</name>
</gene>
<evidence type="ECO:0000259" key="5">
    <source>
        <dbReference type="Pfam" id="PF11819"/>
    </source>
</evidence>
<feature type="domain" description="Cytohesin Ubiquitin Protein Inducing" evidence="5">
    <location>
        <begin position="10"/>
        <end position="123"/>
    </location>
</feature>
<feature type="compositionally biased region" description="Low complexity" evidence="4">
    <location>
        <begin position="519"/>
        <end position="545"/>
    </location>
</feature>
<dbReference type="GO" id="GO:0090162">
    <property type="term" value="P:establishment of epithelial cell polarity"/>
    <property type="evidence" value="ECO:0007669"/>
    <property type="project" value="InterPro"/>
</dbReference>
<name>A0A1J1IBU0_9DIPT</name>
<accession>A0A1J1IBU0</accession>
<evidence type="ECO:0000313" key="6">
    <source>
        <dbReference type="EMBL" id="CRK95905.1"/>
    </source>
</evidence>